<dbReference type="GO" id="GO:0043139">
    <property type="term" value="F:5'-3' DNA helicase activity"/>
    <property type="evidence" value="ECO:0007669"/>
    <property type="project" value="UniProtKB-EC"/>
</dbReference>
<evidence type="ECO:0000259" key="4">
    <source>
        <dbReference type="Pfam" id="PF05970"/>
    </source>
</evidence>
<feature type="domain" description="DNA helicase Pif1-like 2B" evidence="5">
    <location>
        <begin position="166"/>
        <end position="209"/>
    </location>
</feature>
<dbReference type="Proteomes" id="UP000266841">
    <property type="component" value="Unassembled WGS sequence"/>
</dbReference>
<feature type="repeat" description="ANK" evidence="1">
    <location>
        <begin position="811"/>
        <end position="832"/>
    </location>
</feature>
<evidence type="ECO:0000256" key="3">
    <source>
        <dbReference type="SAM" id="MobiDB-lite"/>
    </source>
</evidence>
<reference evidence="6 7" key="1">
    <citation type="journal article" date="2012" name="Genome Biol.">
        <title>Genome and low-iron response of an oceanic diatom adapted to chronic iron limitation.</title>
        <authorList>
            <person name="Lommer M."/>
            <person name="Specht M."/>
            <person name="Roy A.S."/>
            <person name="Kraemer L."/>
            <person name="Andreson R."/>
            <person name="Gutowska M.A."/>
            <person name="Wolf J."/>
            <person name="Bergner S.V."/>
            <person name="Schilhabel M.B."/>
            <person name="Klostermeier U.C."/>
            <person name="Beiko R.G."/>
            <person name="Rosenstiel P."/>
            <person name="Hippler M."/>
            <person name="Laroche J."/>
        </authorList>
    </citation>
    <scope>NUCLEOTIDE SEQUENCE [LARGE SCALE GENOMIC DNA]</scope>
    <source>
        <strain evidence="6 7">CCMP1005</strain>
    </source>
</reference>
<protein>
    <recommendedName>
        <fullName evidence="2">ATP-dependent DNA helicase</fullName>
        <ecNumber evidence="2">5.6.2.3</ecNumber>
    </recommendedName>
</protein>
<dbReference type="Pfam" id="PF21530">
    <property type="entry name" value="Pif1_2B_dom"/>
    <property type="match status" value="1"/>
</dbReference>
<dbReference type="InterPro" id="IPR049163">
    <property type="entry name" value="Pif1-like_2B_dom"/>
</dbReference>
<keyword evidence="7" id="KW-1185">Reference proteome</keyword>
<dbReference type="SMART" id="SM00248">
    <property type="entry name" value="ANK"/>
    <property type="match status" value="4"/>
</dbReference>
<dbReference type="PROSITE" id="PS50088">
    <property type="entry name" value="ANK_REPEAT"/>
    <property type="match status" value="2"/>
</dbReference>
<evidence type="ECO:0000256" key="1">
    <source>
        <dbReference type="PROSITE-ProRule" id="PRU00023"/>
    </source>
</evidence>
<dbReference type="InterPro" id="IPR027417">
    <property type="entry name" value="P-loop_NTPase"/>
</dbReference>
<keyword evidence="2" id="KW-0378">Hydrolase</keyword>
<keyword evidence="2" id="KW-0547">Nucleotide-binding</keyword>
<dbReference type="EMBL" id="AGNL01047399">
    <property type="protein sequence ID" value="EJK47049.1"/>
    <property type="molecule type" value="Genomic_DNA"/>
</dbReference>
<dbReference type="EC" id="5.6.2.3" evidence="2"/>
<comment type="catalytic activity">
    <reaction evidence="2">
        <text>ATP + H2O = ADP + phosphate + H(+)</text>
        <dbReference type="Rhea" id="RHEA:13065"/>
        <dbReference type="ChEBI" id="CHEBI:15377"/>
        <dbReference type="ChEBI" id="CHEBI:15378"/>
        <dbReference type="ChEBI" id="CHEBI:30616"/>
        <dbReference type="ChEBI" id="CHEBI:43474"/>
        <dbReference type="ChEBI" id="CHEBI:456216"/>
        <dbReference type="EC" id="5.6.2.3"/>
    </reaction>
</comment>
<evidence type="ECO:0000313" key="6">
    <source>
        <dbReference type="EMBL" id="EJK47049.1"/>
    </source>
</evidence>
<keyword evidence="2" id="KW-0067">ATP-binding</keyword>
<dbReference type="GO" id="GO:0006310">
    <property type="term" value="P:DNA recombination"/>
    <property type="evidence" value="ECO:0007669"/>
    <property type="project" value="UniProtKB-KW"/>
</dbReference>
<feature type="repeat" description="ANK" evidence="1">
    <location>
        <begin position="846"/>
        <end position="869"/>
    </location>
</feature>
<evidence type="ECO:0000259" key="5">
    <source>
        <dbReference type="Pfam" id="PF21530"/>
    </source>
</evidence>
<keyword evidence="1" id="KW-0040">ANK repeat</keyword>
<dbReference type="eggNOG" id="KOG0508">
    <property type="taxonomic scope" value="Eukaryota"/>
</dbReference>
<dbReference type="GO" id="GO:0005524">
    <property type="term" value="F:ATP binding"/>
    <property type="evidence" value="ECO:0007669"/>
    <property type="project" value="UniProtKB-KW"/>
</dbReference>
<evidence type="ECO:0000256" key="2">
    <source>
        <dbReference type="RuleBase" id="RU363044"/>
    </source>
</evidence>
<dbReference type="AlphaFoldDB" id="K0R5C1"/>
<dbReference type="eggNOG" id="KOG0987">
    <property type="taxonomic scope" value="Eukaryota"/>
</dbReference>
<dbReference type="InterPro" id="IPR002110">
    <property type="entry name" value="Ankyrin_rpt"/>
</dbReference>
<accession>K0R5C1</accession>
<comment type="similarity">
    <text evidence="2">Belongs to the helicase family.</text>
</comment>
<dbReference type="Pfam" id="PF12796">
    <property type="entry name" value="Ank_2"/>
    <property type="match status" value="1"/>
</dbReference>
<dbReference type="PANTHER" id="PTHR10492">
    <property type="match status" value="1"/>
</dbReference>
<dbReference type="OrthoDB" id="43922at2759"/>
<evidence type="ECO:0000313" key="7">
    <source>
        <dbReference type="Proteomes" id="UP000266841"/>
    </source>
</evidence>
<feature type="region of interest" description="Disordered" evidence="3">
    <location>
        <begin position="653"/>
        <end position="684"/>
    </location>
</feature>
<keyword evidence="2" id="KW-0234">DNA repair</keyword>
<dbReference type="GO" id="GO:0006281">
    <property type="term" value="P:DNA repair"/>
    <property type="evidence" value="ECO:0007669"/>
    <property type="project" value="UniProtKB-KW"/>
</dbReference>
<proteinExistence type="inferred from homology"/>
<dbReference type="SUPFAM" id="SSF48403">
    <property type="entry name" value="Ankyrin repeat"/>
    <property type="match status" value="1"/>
</dbReference>
<dbReference type="GO" id="GO:0016887">
    <property type="term" value="F:ATP hydrolysis activity"/>
    <property type="evidence" value="ECO:0007669"/>
    <property type="project" value="RHEA"/>
</dbReference>
<gene>
    <name evidence="6" type="ORF">THAOC_34259</name>
</gene>
<name>K0R5C1_THAOC</name>
<dbReference type="GO" id="GO:0000723">
    <property type="term" value="P:telomere maintenance"/>
    <property type="evidence" value="ECO:0007669"/>
    <property type="project" value="InterPro"/>
</dbReference>
<keyword evidence="2" id="KW-0347">Helicase</keyword>
<comment type="caution">
    <text evidence="6">The sequence shown here is derived from an EMBL/GenBank/DDBJ whole genome shotgun (WGS) entry which is preliminary data.</text>
</comment>
<keyword evidence="2" id="KW-0227">DNA damage</keyword>
<dbReference type="PANTHER" id="PTHR10492:SF57">
    <property type="entry name" value="ATP-DEPENDENT DNA HELICASE"/>
    <property type="match status" value="1"/>
</dbReference>
<dbReference type="Pfam" id="PF05970">
    <property type="entry name" value="PIF1"/>
    <property type="match status" value="1"/>
</dbReference>
<feature type="domain" description="DNA helicase Pif1-like DEAD-box helicase" evidence="4">
    <location>
        <begin position="1"/>
        <end position="73"/>
    </location>
</feature>
<organism evidence="6 7">
    <name type="scientific">Thalassiosira oceanica</name>
    <name type="common">Marine diatom</name>
    <dbReference type="NCBI Taxonomy" id="159749"/>
    <lineage>
        <taxon>Eukaryota</taxon>
        <taxon>Sar</taxon>
        <taxon>Stramenopiles</taxon>
        <taxon>Ochrophyta</taxon>
        <taxon>Bacillariophyta</taxon>
        <taxon>Coscinodiscophyceae</taxon>
        <taxon>Thalassiosirophycidae</taxon>
        <taxon>Thalassiosirales</taxon>
        <taxon>Thalassiosiraceae</taxon>
        <taxon>Thalassiosira</taxon>
    </lineage>
</organism>
<dbReference type="SUPFAM" id="SSF52540">
    <property type="entry name" value="P-loop containing nucleoside triphosphate hydrolases"/>
    <property type="match status" value="1"/>
</dbReference>
<comment type="cofactor">
    <cofactor evidence="2">
        <name>Mg(2+)</name>
        <dbReference type="ChEBI" id="CHEBI:18420"/>
    </cofactor>
</comment>
<sequence length="987" mass="109917">MLPVIPKASPAKTISRTLKNSVRLWDSDVVVLHLRKNMRVEKEKRKNPGATSLHTQLDDFGNWLLDLGEGKLPCYPEGYPNSGLVEIPPSMWRDTAEDVIGDVYEDFEDNVGNEDYFKSRMILAATNEIVNQVNNDVVRELPGELHSLRSIDAVGDSDDKTAFPTEWLNILCPSGLPEHELLLKKEAIVILLRNMDIRGGHCNGTRYLVKDIGEYRLVLHKIGADDSDPNKVLILPRIPMKKEDRDMPFTLIRLQFPVKLAFCLTINRAQGQSVDKCGILLPKNVWTHGQIYVAFSRCGNPNNVFVWANQEPILGGEFKGKLSDEKKYVQFFVLESGFLHGNKTLDGTREALAGAKRRLVSIKGDMQLCPLSVRQAFPYGHFCGFESPPEPWTAWWQWMPGDAEDVDAFRLSRGQHCGSGCDDLGRGDGLATKTMTSMWLAWAEEDADVDGLVVWAEGRLGALAGAKRRLVYIESHAHTEAHCTQQLTFRNWYEMESRPAGVDDRTLRERKAKRLSKLDPTLKSRLDATTLSATIMFVSGLGRTECGGAEETPPEGGDAYARMHGSCSKGRGSQSGWTPCPICSSNRVSPPLDLLDARDFTDEDICRVLRSTNKSNRTLKLFSHGRGLAAHLHVHTPWRPGSSEVKRRRGILRRRKNEQARLSVGEPGHEGRENKRRKFSKVEDTGPTEKDVLLWDRRVAQIVALVAMEAKEGGDKVHKGLGHDRSGNEFKSYRESLPPFLDAAASGNLDALKICATKPSGQKRLSCFALGCGGGHIETLTYLLDLQDSVGKVNRVDAICDYGQMTGRRRDGKTALHYAARNAQNNAIDVLMTRAKATSIDVTSNDGSTPLMLACYGGHLSTVRHLVNKYNANPFATNDWNCGVSHWTAMSLGHSGEREVTEICEYLAAKGVDFTSRQKQGHSPLHKAASKKNRHVILWLWTCTCIPNHLKKSMGEPDIGGNLPSDIWLSVGGCNNFFQWMKKECGW</sequence>
<dbReference type="InterPro" id="IPR036770">
    <property type="entry name" value="Ankyrin_rpt-contain_sf"/>
</dbReference>
<dbReference type="Gene3D" id="1.25.40.20">
    <property type="entry name" value="Ankyrin repeat-containing domain"/>
    <property type="match status" value="1"/>
</dbReference>
<dbReference type="InterPro" id="IPR010285">
    <property type="entry name" value="DNA_helicase_pif1-like_DEAD"/>
</dbReference>
<dbReference type="PROSITE" id="PS50297">
    <property type="entry name" value="ANK_REP_REGION"/>
    <property type="match status" value="2"/>
</dbReference>
<keyword evidence="2" id="KW-0233">DNA recombination</keyword>